<gene>
    <name evidence="11" type="primary">dppB</name>
    <name evidence="11" type="ordered locus">PAJ_3283</name>
</gene>
<comment type="similarity">
    <text evidence="8">Belongs to the binding-protein-dependent transport system permease family. OppBC subfamily.</text>
</comment>
<comment type="subcellular location">
    <subcellularLocation>
        <location evidence="1">Cell inner membrane</location>
        <topology evidence="1">Multi-pass membrane protein</topology>
    </subcellularLocation>
    <subcellularLocation>
        <location evidence="9">Cell membrane</location>
        <topology evidence="9">Multi-pass membrane protein</topology>
    </subcellularLocation>
</comment>
<reference evidence="12" key="1">
    <citation type="journal article" date="2012" name="Appl. Microbiol. Biotechnol.">
        <title>The complete genome sequence of Pantoea ananatis AJ13355, an organism with great biotechnological potential.</title>
        <authorList>
            <person name="Hara Y."/>
            <person name="Kadotani N."/>
            <person name="Izui H."/>
            <person name="Katashkina J.I."/>
            <person name="Kuvaeva T.M."/>
            <person name="Andreeva I.G."/>
            <person name="Golubeva L.I."/>
            <person name="Malko D.B."/>
            <person name="Makeev V.J."/>
            <person name="Mashko S.V."/>
            <person name="Kozlov Y.I."/>
        </authorList>
    </citation>
    <scope>NUCLEOTIDE SEQUENCE [LARGE SCALE GENOMIC DNA]</scope>
    <source>
        <strain evidence="12">AJ13355</strain>
    </source>
</reference>
<evidence type="ECO:0000256" key="4">
    <source>
        <dbReference type="ARBA" id="ARBA00022519"/>
    </source>
</evidence>
<evidence type="ECO:0000256" key="5">
    <source>
        <dbReference type="ARBA" id="ARBA00022692"/>
    </source>
</evidence>
<keyword evidence="5 9" id="KW-0812">Transmembrane</keyword>
<evidence type="ECO:0000256" key="7">
    <source>
        <dbReference type="ARBA" id="ARBA00023136"/>
    </source>
</evidence>
<feature type="transmembrane region" description="Helical" evidence="9">
    <location>
        <begin position="275"/>
        <end position="301"/>
    </location>
</feature>
<evidence type="ECO:0000259" key="10">
    <source>
        <dbReference type="PROSITE" id="PS50928"/>
    </source>
</evidence>
<dbReference type="KEGG" id="paj:PAJ_3283"/>
<proteinExistence type="inferred from homology"/>
<dbReference type="PANTHER" id="PTHR43163">
    <property type="entry name" value="DIPEPTIDE TRANSPORT SYSTEM PERMEASE PROTEIN DPPB-RELATED"/>
    <property type="match status" value="1"/>
</dbReference>
<keyword evidence="3" id="KW-1003">Cell membrane</keyword>
<dbReference type="Proteomes" id="UP000006690">
    <property type="component" value="Chromosome"/>
</dbReference>
<dbReference type="AlphaFoldDB" id="A0A0H3L618"/>
<evidence type="ECO:0000256" key="3">
    <source>
        <dbReference type="ARBA" id="ARBA00022475"/>
    </source>
</evidence>
<dbReference type="eggNOG" id="COG0601">
    <property type="taxonomic scope" value="Bacteria"/>
</dbReference>
<evidence type="ECO:0000313" key="12">
    <source>
        <dbReference type="Proteomes" id="UP000006690"/>
    </source>
</evidence>
<dbReference type="PATRIC" id="fig|932677.3.peg.3792"/>
<dbReference type="Pfam" id="PF00528">
    <property type="entry name" value="BPD_transp_1"/>
    <property type="match status" value="1"/>
</dbReference>
<dbReference type="HOGENOM" id="CLU_036879_0_0_6"/>
<evidence type="ECO:0000256" key="2">
    <source>
        <dbReference type="ARBA" id="ARBA00022448"/>
    </source>
</evidence>
<dbReference type="GO" id="GO:0071916">
    <property type="term" value="F:dipeptide transmembrane transporter activity"/>
    <property type="evidence" value="ECO:0007669"/>
    <property type="project" value="TreeGrafter"/>
</dbReference>
<feature type="domain" description="ABC transmembrane type-1" evidence="10">
    <location>
        <begin position="112"/>
        <end position="344"/>
    </location>
</feature>
<dbReference type="Gene3D" id="1.10.3720.10">
    <property type="entry name" value="MetI-like"/>
    <property type="match status" value="1"/>
</dbReference>
<name>A0A0H3L618_PANAA</name>
<feature type="transmembrane region" description="Helical" evidence="9">
    <location>
        <begin position="217"/>
        <end position="237"/>
    </location>
</feature>
<evidence type="ECO:0000256" key="6">
    <source>
        <dbReference type="ARBA" id="ARBA00022989"/>
    </source>
</evidence>
<feature type="transmembrane region" description="Helical" evidence="9">
    <location>
        <begin position="21"/>
        <end position="46"/>
    </location>
</feature>
<evidence type="ECO:0000256" key="8">
    <source>
        <dbReference type="ARBA" id="ARBA00024202"/>
    </source>
</evidence>
<dbReference type="InterPro" id="IPR045621">
    <property type="entry name" value="BPD_transp_1_N"/>
</dbReference>
<evidence type="ECO:0000256" key="9">
    <source>
        <dbReference type="RuleBase" id="RU363032"/>
    </source>
</evidence>
<feature type="transmembrane region" description="Helical" evidence="9">
    <location>
        <begin position="321"/>
        <end position="347"/>
    </location>
</feature>
<dbReference type="PANTHER" id="PTHR43163:SF6">
    <property type="entry name" value="DIPEPTIDE TRANSPORT SYSTEM PERMEASE PROTEIN DPPB-RELATED"/>
    <property type="match status" value="1"/>
</dbReference>
<sequence>MLSLARARGKRLRITPMLQFILRRLGLVIPTFIGITLLTFAFVHMIPGDPVLIMAGERGISPERHAELMAMMGLDQPLWKQYLHYIYGVLHGDLGISLKSRIPVWTEFVPRFKATLELGICAMMFAVCVGIPVGVMAAVKRGSVFDHTAVGISLTGYSMPIFWWGIMLIMLVSVQLNLTPVSGRVADTVFLDDSHPLTGFMLIDTLIWGEPGDFKDAVMHMILPAIVLGTIPLAVIVRMTRSSMLEVLGEDYIRTARAKGLTRMRVIVIHALRNAMLPVVTVIGLQVGTLLAGAILTETIFSWPGLGRWLIEALQRRDYPVVQGGVLLTAILIILVNLLVDLLYGVVNPRIRHKK</sequence>
<dbReference type="NCBIfam" id="NF008161">
    <property type="entry name" value="PRK10914.1"/>
    <property type="match status" value="1"/>
</dbReference>
<feature type="transmembrane region" description="Helical" evidence="9">
    <location>
        <begin position="116"/>
        <end position="139"/>
    </location>
</feature>
<dbReference type="GO" id="GO:0005886">
    <property type="term" value="C:plasma membrane"/>
    <property type="evidence" value="ECO:0007669"/>
    <property type="project" value="UniProtKB-SubCell"/>
</dbReference>
<keyword evidence="6 9" id="KW-1133">Transmembrane helix</keyword>
<dbReference type="SUPFAM" id="SSF161098">
    <property type="entry name" value="MetI-like"/>
    <property type="match status" value="1"/>
</dbReference>
<organism evidence="11 12">
    <name type="scientific">Pantoea ananatis (strain AJ13355)</name>
    <dbReference type="NCBI Taxonomy" id="932677"/>
    <lineage>
        <taxon>Bacteria</taxon>
        <taxon>Pseudomonadati</taxon>
        <taxon>Pseudomonadota</taxon>
        <taxon>Gammaproteobacteria</taxon>
        <taxon>Enterobacterales</taxon>
        <taxon>Erwiniaceae</taxon>
        <taxon>Pantoea</taxon>
    </lineage>
</organism>
<dbReference type="Pfam" id="PF19300">
    <property type="entry name" value="BPD_transp_1_N"/>
    <property type="match status" value="1"/>
</dbReference>
<dbReference type="InterPro" id="IPR000515">
    <property type="entry name" value="MetI-like"/>
</dbReference>
<evidence type="ECO:0000313" key="11">
    <source>
        <dbReference type="EMBL" id="BAK13363.1"/>
    </source>
</evidence>
<evidence type="ECO:0000256" key="1">
    <source>
        <dbReference type="ARBA" id="ARBA00004429"/>
    </source>
</evidence>
<dbReference type="PROSITE" id="PS50928">
    <property type="entry name" value="ABC_TM1"/>
    <property type="match status" value="1"/>
</dbReference>
<accession>A0A0H3L618</accession>
<keyword evidence="2 9" id="KW-0813">Transport</keyword>
<dbReference type="InterPro" id="IPR035906">
    <property type="entry name" value="MetI-like_sf"/>
</dbReference>
<feature type="transmembrane region" description="Helical" evidence="9">
    <location>
        <begin position="151"/>
        <end position="174"/>
    </location>
</feature>
<keyword evidence="4" id="KW-0997">Cell inner membrane</keyword>
<dbReference type="CDD" id="cd06261">
    <property type="entry name" value="TM_PBP2"/>
    <property type="match status" value="1"/>
</dbReference>
<dbReference type="EMBL" id="AP012032">
    <property type="protein sequence ID" value="BAK13363.1"/>
    <property type="molecule type" value="Genomic_DNA"/>
</dbReference>
<keyword evidence="7 9" id="KW-0472">Membrane</keyword>
<protein>
    <submittedName>
        <fullName evidence="11">Dipeptide transport system permease protein DppB</fullName>
    </submittedName>
</protein>